<dbReference type="SMART" id="SM00155">
    <property type="entry name" value="PLDc"/>
    <property type="match status" value="2"/>
</dbReference>
<evidence type="ECO:0000259" key="2">
    <source>
        <dbReference type="PROSITE" id="PS50035"/>
    </source>
</evidence>
<feature type="domain" description="PLD phosphodiesterase" evidence="2">
    <location>
        <begin position="105"/>
        <end position="132"/>
    </location>
</feature>
<dbReference type="GO" id="GO:0030572">
    <property type="term" value="F:phosphatidyltransferase activity"/>
    <property type="evidence" value="ECO:0007669"/>
    <property type="project" value="UniProtKB-ARBA"/>
</dbReference>
<comment type="caution">
    <text evidence="3">The sequence shown here is derived from an EMBL/GenBank/DDBJ whole genome shotgun (WGS) entry which is preliminary data.</text>
</comment>
<dbReference type="GO" id="GO:0032049">
    <property type="term" value="P:cardiolipin biosynthetic process"/>
    <property type="evidence" value="ECO:0007669"/>
    <property type="project" value="UniProtKB-ARBA"/>
</dbReference>
<dbReference type="PANTHER" id="PTHR21248">
    <property type="entry name" value="CARDIOLIPIN SYNTHASE"/>
    <property type="match status" value="1"/>
</dbReference>
<organism evidence="3 4">
    <name type="scientific">Candidatus Magasanikbacteria bacterium RIFOXYD1_FULL_40_23</name>
    <dbReference type="NCBI Taxonomy" id="1798705"/>
    <lineage>
        <taxon>Bacteria</taxon>
        <taxon>Candidatus Magasanikiibacteriota</taxon>
    </lineage>
</organism>
<evidence type="ECO:0000256" key="1">
    <source>
        <dbReference type="SAM" id="Phobius"/>
    </source>
</evidence>
<dbReference type="CDD" id="cd09110">
    <property type="entry name" value="PLDc_CLS_1"/>
    <property type="match status" value="1"/>
</dbReference>
<feature type="transmembrane region" description="Helical" evidence="1">
    <location>
        <begin position="257"/>
        <end position="279"/>
    </location>
</feature>
<dbReference type="PROSITE" id="PS50035">
    <property type="entry name" value="PLD"/>
    <property type="match status" value="2"/>
</dbReference>
<sequence>MEFSHKFYNTTTLAWEGMRQAILEAKTSVYWEIFTLVDDLAGKPFIDLLCAKAKEGLDVKLITDAFGSFSLSNDAVARLKNSGVKFLVFNNFRPEFSLQNWWRKAWHRTHRKVLIIDREVVFIGGVNVAQFATHWQDLHLRLTGKIVLPIMFSFAKSYVRAGGDKKEVEDLLRPKLFPNLEEIREKINFIFHSPFRSTIKSPFKNFYKTALGTAKEKFNLLTPYYVPDKHFLELVSRAKKRGVNVNIIIPWRSDERIMRYLASMLYGVSAKAGAVFYFLKKMNHGKAVSVDNKLGMVGSANLTPRSFYINQEAGVTFSDQHMVEELNNILDDWKSEAIPLADLGLNNKVGWTRKFKDWWMNKLRDYV</sequence>
<dbReference type="PANTHER" id="PTHR21248:SF22">
    <property type="entry name" value="PHOSPHOLIPASE D"/>
    <property type="match status" value="1"/>
</dbReference>
<evidence type="ECO:0000313" key="4">
    <source>
        <dbReference type="Proteomes" id="UP000176634"/>
    </source>
</evidence>
<keyword evidence="1" id="KW-1133">Transmembrane helix</keyword>
<keyword evidence="1" id="KW-0812">Transmembrane</keyword>
<gene>
    <name evidence="3" type="ORF">A2563_01080</name>
</gene>
<dbReference type="EMBL" id="MFRA01000001">
    <property type="protein sequence ID" value="OGH93181.1"/>
    <property type="molecule type" value="Genomic_DNA"/>
</dbReference>
<keyword evidence="1" id="KW-0472">Membrane</keyword>
<dbReference type="InterPro" id="IPR001736">
    <property type="entry name" value="PLipase_D/transphosphatidylase"/>
</dbReference>
<evidence type="ECO:0000313" key="3">
    <source>
        <dbReference type="EMBL" id="OGH93181.1"/>
    </source>
</evidence>
<dbReference type="Pfam" id="PF13091">
    <property type="entry name" value="PLDc_2"/>
    <property type="match status" value="2"/>
</dbReference>
<protein>
    <recommendedName>
        <fullName evidence="2">PLD phosphodiesterase domain-containing protein</fullName>
    </recommendedName>
</protein>
<name>A0A1F6PAH4_9BACT</name>
<dbReference type="STRING" id="1798705.A2563_01080"/>
<reference evidence="3 4" key="1">
    <citation type="journal article" date="2016" name="Nat. Commun.">
        <title>Thousands of microbial genomes shed light on interconnected biogeochemical processes in an aquifer system.</title>
        <authorList>
            <person name="Anantharaman K."/>
            <person name="Brown C.T."/>
            <person name="Hug L.A."/>
            <person name="Sharon I."/>
            <person name="Castelle C.J."/>
            <person name="Probst A.J."/>
            <person name="Thomas B.C."/>
            <person name="Singh A."/>
            <person name="Wilkins M.J."/>
            <person name="Karaoz U."/>
            <person name="Brodie E.L."/>
            <person name="Williams K.H."/>
            <person name="Hubbard S.S."/>
            <person name="Banfield J.F."/>
        </authorList>
    </citation>
    <scope>NUCLEOTIDE SEQUENCE [LARGE SCALE GENOMIC DNA]</scope>
</reference>
<dbReference type="Gene3D" id="3.30.870.10">
    <property type="entry name" value="Endonuclease Chain A"/>
    <property type="match status" value="3"/>
</dbReference>
<dbReference type="Proteomes" id="UP000176634">
    <property type="component" value="Unassembled WGS sequence"/>
</dbReference>
<dbReference type="InterPro" id="IPR025202">
    <property type="entry name" value="PLD-like_dom"/>
</dbReference>
<proteinExistence type="predicted"/>
<dbReference type="AlphaFoldDB" id="A0A1F6PAH4"/>
<feature type="domain" description="PLD phosphodiesterase" evidence="2">
    <location>
        <begin position="279"/>
        <end position="306"/>
    </location>
</feature>
<accession>A0A1F6PAH4</accession>
<dbReference type="SUPFAM" id="SSF56024">
    <property type="entry name" value="Phospholipase D/nuclease"/>
    <property type="match status" value="2"/>
</dbReference>